<evidence type="ECO:0000313" key="1">
    <source>
        <dbReference type="EMBL" id="CAB4538742.1"/>
    </source>
</evidence>
<organism evidence="4">
    <name type="scientific">freshwater metagenome</name>
    <dbReference type="NCBI Taxonomy" id="449393"/>
    <lineage>
        <taxon>unclassified sequences</taxon>
        <taxon>metagenomes</taxon>
        <taxon>ecological metagenomes</taxon>
    </lineage>
</organism>
<dbReference type="Pfam" id="PF13385">
    <property type="entry name" value="Laminin_G_3"/>
    <property type="match status" value="1"/>
</dbReference>
<evidence type="ECO:0000313" key="3">
    <source>
        <dbReference type="EMBL" id="CAB4730053.1"/>
    </source>
</evidence>
<name>A0A6J7R7T8_9ZZZZ</name>
<gene>
    <name evidence="1" type="ORF">UFOPK1380_00920</name>
    <name evidence="2" type="ORF">UFOPK1863_00975</name>
    <name evidence="3" type="ORF">UFOPK2689_01113</name>
    <name evidence="4" type="ORF">UFOPK4095_01223</name>
</gene>
<dbReference type="EMBL" id="CAEZSC010000058">
    <property type="protein sequence ID" value="CAB4538742.1"/>
    <property type="molecule type" value="Genomic_DNA"/>
</dbReference>
<dbReference type="AlphaFoldDB" id="A0A6J7R7T8"/>
<dbReference type="EMBL" id="CAEZUY010000119">
    <property type="protein sequence ID" value="CAB4619918.1"/>
    <property type="molecule type" value="Genomic_DNA"/>
</dbReference>
<reference evidence="4" key="1">
    <citation type="submission" date="2020-05" db="EMBL/GenBank/DDBJ databases">
        <authorList>
            <person name="Chiriac C."/>
            <person name="Salcher M."/>
            <person name="Ghai R."/>
            <person name="Kavagutti S V."/>
        </authorList>
    </citation>
    <scope>NUCLEOTIDE SEQUENCE</scope>
</reference>
<sequence>MKARIVRLLLGTFVLSVGLAGYSVPSRASVTSSPTFELDASNPSSLATSGATAWRDLVSGGTISGTLVGNAAYSSDSGGVLTVTGAGTGGAAFPASAAGTPTNPSGDMTVMMWVKFTSWSVDWNILASHWFSNYSGSSSSDWHFAVRNTASSPRLNLYTTNLSDSYGSTTLALNTWYQVGFTLTLAGALQFYVNGVADGSPYTGATRNRNASDQLWVGDARNNCSACGMNGSISRFRMWNSKLESSTVLNDFNNERATFGYAPLVSSASFTLASNTPAYRALNTITATVPLNSKVTFYENKKIIPGCKGVPAVSTTALCRWKPSSHGQITVKVSYTTSGSATVNWAPTANVLAGLRSGKR</sequence>
<dbReference type="InterPro" id="IPR013320">
    <property type="entry name" value="ConA-like_dom_sf"/>
</dbReference>
<protein>
    <submittedName>
        <fullName evidence="4">Unannotated protein</fullName>
    </submittedName>
</protein>
<dbReference type="SUPFAM" id="SSF49899">
    <property type="entry name" value="Concanavalin A-like lectins/glucanases"/>
    <property type="match status" value="1"/>
</dbReference>
<proteinExistence type="predicted"/>
<accession>A0A6J7R7T8</accession>
<dbReference type="Gene3D" id="2.60.120.200">
    <property type="match status" value="1"/>
</dbReference>
<dbReference type="EMBL" id="CAEZYL010000093">
    <property type="protein sequence ID" value="CAB4730053.1"/>
    <property type="molecule type" value="Genomic_DNA"/>
</dbReference>
<evidence type="ECO:0000313" key="4">
    <source>
        <dbReference type="EMBL" id="CAB5024845.1"/>
    </source>
</evidence>
<dbReference type="EMBL" id="CAFBPI010000114">
    <property type="protein sequence ID" value="CAB5024845.1"/>
    <property type="molecule type" value="Genomic_DNA"/>
</dbReference>
<evidence type="ECO:0000313" key="2">
    <source>
        <dbReference type="EMBL" id="CAB4619918.1"/>
    </source>
</evidence>